<reference evidence="1" key="1">
    <citation type="submission" date="2022-01" db="EMBL/GenBank/DDBJ databases">
        <title>PSI-footprinting approach for the identification of protein synthesis inhibitor producers.</title>
        <authorList>
            <person name="Handel F."/>
            <person name="Kulik A."/>
            <person name="Wex K.W."/>
            <person name="Berscheid A."/>
            <person name="Saur J.S."/>
            <person name="Winkler A."/>
            <person name="Wibberg D."/>
            <person name="Kalinowski J."/>
            <person name="Broetz-Oesterhelt H."/>
            <person name="Mast Y."/>
        </authorList>
    </citation>
    <scope>NUCLEOTIDE SEQUENCE</scope>
    <source>
        <strain evidence="1">KNN 49.3e</strain>
    </source>
</reference>
<evidence type="ECO:0000313" key="2">
    <source>
        <dbReference type="Proteomes" id="UP000830158"/>
    </source>
</evidence>
<dbReference type="Proteomes" id="UP000830158">
    <property type="component" value="Chromosome"/>
</dbReference>
<proteinExistence type="predicted"/>
<protein>
    <submittedName>
        <fullName evidence="1">Uncharacterized protein</fullName>
    </submittedName>
</protein>
<organism evidence="1 2">
    <name type="scientific">Amycolatopsis thermalba</name>
    <dbReference type="NCBI Taxonomy" id="944492"/>
    <lineage>
        <taxon>Bacteria</taxon>
        <taxon>Bacillati</taxon>
        <taxon>Actinomycetota</taxon>
        <taxon>Actinomycetes</taxon>
        <taxon>Pseudonocardiales</taxon>
        <taxon>Pseudonocardiaceae</taxon>
        <taxon>Amycolatopsis</taxon>
    </lineage>
</organism>
<dbReference type="EMBL" id="CP091196">
    <property type="protein sequence ID" value="UQS22698.1"/>
    <property type="molecule type" value="Genomic_DNA"/>
</dbReference>
<accession>A0ABY4NRN1</accession>
<name>A0ABY4NRN1_9PSEU</name>
<gene>
    <name evidence="1" type="ORF">L1857_07635</name>
</gene>
<dbReference type="RefSeq" id="WP_094006827.1">
    <property type="nucleotide sequence ID" value="NZ_CP091196.1"/>
</dbReference>
<evidence type="ECO:0000313" key="1">
    <source>
        <dbReference type="EMBL" id="UQS22698.1"/>
    </source>
</evidence>
<dbReference type="Pfam" id="PF19953">
    <property type="entry name" value="EACC1"/>
    <property type="match status" value="1"/>
</dbReference>
<keyword evidence="2" id="KW-1185">Reference proteome</keyword>
<dbReference type="InterPro" id="IPR045428">
    <property type="entry name" value="EACC1"/>
</dbReference>
<sequence length="113" mass="11902">MRGKNASCSVDVVVSDPAELRSLREHLGRIPGVEVTQVPGRPGAGEQGAWDLLQVLAAGGGVLAVTIKTLPEFIRSRRSNVTVTLESGDRRVTVTAENVEDAEAVVDKLLGDA</sequence>